<dbReference type="PROSITE" id="PS51035">
    <property type="entry name" value="BAG"/>
    <property type="match status" value="1"/>
</dbReference>
<dbReference type="InterPro" id="IPR029071">
    <property type="entry name" value="Ubiquitin-like_domsf"/>
</dbReference>
<keyword evidence="6" id="KW-1185">Reference proteome</keyword>
<dbReference type="PANTHER" id="PTHR12329">
    <property type="entry name" value="BCL2-ASSOCIATED ATHANOGENE"/>
    <property type="match status" value="1"/>
</dbReference>
<dbReference type="AlphaFoldDB" id="A0A8B8L5Z6"/>
<feature type="region of interest" description="Disordered" evidence="2">
    <location>
        <begin position="237"/>
        <end position="259"/>
    </location>
</feature>
<reference evidence="6" key="1">
    <citation type="journal article" date="2019" name="Toxins">
        <title>Detection of Abrin-Like and Prepropulchellin-Like Toxin Genes and Transcripts Using Whole Genome Sequencing and Full-Length Transcript Sequencing of Abrus precatorius.</title>
        <authorList>
            <person name="Hovde B.T."/>
            <person name="Daligault H.E."/>
            <person name="Hanschen E.R."/>
            <person name="Kunde Y.A."/>
            <person name="Johnson M.B."/>
            <person name="Starkenburg S.R."/>
            <person name="Johnson S.L."/>
        </authorList>
    </citation>
    <scope>NUCLEOTIDE SEQUENCE [LARGE SCALE GENOMIC DNA]</scope>
</reference>
<dbReference type="Pfam" id="PF02179">
    <property type="entry name" value="BAG"/>
    <property type="match status" value="1"/>
</dbReference>
<organism evidence="6 7">
    <name type="scientific">Abrus precatorius</name>
    <name type="common">Indian licorice</name>
    <name type="synonym">Glycine abrus</name>
    <dbReference type="NCBI Taxonomy" id="3816"/>
    <lineage>
        <taxon>Eukaryota</taxon>
        <taxon>Viridiplantae</taxon>
        <taxon>Streptophyta</taxon>
        <taxon>Embryophyta</taxon>
        <taxon>Tracheophyta</taxon>
        <taxon>Spermatophyta</taxon>
        <taxon>Magnoliopsida</taxon>
        <taxon>eudicotyledons</taxon>
        <taxon>Gunneridae</taxon>
        <taxon>Pentapetalae</taxon>
        <taxon>rosids</taxon>
        <taxon>fabids</taxon>
        <taxon>Fabales</taxon>
        <taxon>Fabaceae</taxon>
        <taxon>Papilionoideae</taxon>
        <taxon>50 kb inversion clade</taxon>
        <taxon>NPAAA clade</taxon>
        <taxon>indigoferoid/millettioid clade</taxon>
        <taxon>Abreae</taxon>
        <taxon>Abrus</taxon>
    </lineage>
</organism>
<feature type="domain" description="BAG" evidence="5">
    <location>
        <begin position="131"/>
        <end position="209"/>
    </location>
</feature>
<dbReference type="PROSITE" id="PS50053">
    <property type="entry name" value="UBIQUITIN_2"/>
    <property type="match status" value="1"/>
</dbReference>
<dbReference type="RefSeq" id="XP_027351632.1">
    <property type="nucleotide sequence ID" value="XM_027495831.1"/>
</dbReference>
<evidence type="ECO:0000313" key="7">
    <source>
        <dbReference type="RefSeq" id="XP_027351632.1"/>
    </source>
</evidence>
<evidence type="ECO:0000259" key="5">
    <source>
        <dbReference type="PROSITE" id="PS51035"/>
    </source>
</evidence>
<protein>
    <submittedName>
        <fullName evidence="7">BAG family molecular chaperone regulator 4-like isoform X3</fullName>
    </submittedName>
</protein>
<accession>A0A8B8L5Z6</accession>
<evidence type="ECO:0000256" key="2">
    <source>
        <dbReference type="SAM" id="MobiDB-lite"/>
    </source>
</evidence>
<keyword evidence="3" id="KW-1133">Transmembrane helix</keyword>
<dbReference type="OrthoDB" id="417450at2759"/>
<evidence type="ECO:0000259" key="4">
    <source>
        <dbReference type="PROSITE" id="PS50053"/>
    </source>
</evidence>
<dbReference type="InterPro" id="IPR000626">
    <property type="entry name" value="Ubiquitin-like_dom"/>
</dbReference>
<dbReference type="InterPro" id="IPR039773">
    <property type="entry name" value="BAG_chaperone_regulator"/>
</dbReference>
<keyword evidence="1" id="KW-0143">Chaperone</keyword>
<dbReference type="InterPro" id="IPR003103">
    <property type="entry name" value="BAG_domain"/>
</dbReference>
<dbReference type="SUPFAM" id="SSF63491">
    <property type="entry name" value="BAG domain"/>
    <property type="match status" value="1"/>
</dbReference>
<feature type="compositionally biased region" description="Polar residues" evidence="2">
    <location>
        <begin position="240"/>
        <end position="259"/>
    </location>
</feature>
<dbReference type="GeneID" id="113862700"/>
<dbReference type="Proteomes" id="UP000694853">
    <property type="component" value="Unplaced"/>
</dbReference>
<dbReference type="GO" id="GO:0051087">
    <property type="term" value="F:protein-folding chaperone binding"/>
    <property type="evidence" value="ECO:0007669"/>
    <property type="project" value="InterPro"/>
</dbReference>
<dbReference type="PANTHER" id="PTHR12329:SF40">
    <property type="entry name" value="BAG FAMILY MOLECULAR CHAPERONE REGULATOR 4"/>
    <property type="match status" value="1"/>
</dbReference>
<dbReference type="InterPro" id="IPR036533">
    <property type="entry name" value="BAG_dom_sf"/>
</dbReference>
<feature type="transmembrane region" description="Helical" evidence="3">
    <location>
        <begin position="6"/>
        <end position="24"/>
    </location>
</feature>
<evidence type="ECO:0000256" key="1">
    <source>
        <dbReference type="ARBA" id="ARBA00023186"/>
    </source>
</evidence>
<dbReference type="GO" id="GO:0005737">
    <property type="term" value="C:cytoplasm"/>
    <property type="evidence" value="ECO:0007669"/>
    <property type="project" value="TreeGrafter"/>
</dbReference>
<name>A0A8B8L5Z6_ABRPR</name>
<keyword evidence="3" id="KW-0812">Transmembrane</keyword>
<proteinExistence type="predicted"/>
<dbReference type="Gene3D" id="3.10.20.90">
    <property type="entry name" value="Phosphatidylinositol 3-kinase Catalytic Subunit, Chain A, domain 1"/>
    <property type="match status" value="1"/>
</dbReference>
<dbReference type="Gene3D" id="1.20.58.120">
    <property type="entry name" value="BAG domain"/>
    <property type="match status" value="1"/>
</dbReference>
<dbReference type="SMART" id="SM00264">
    <property type="entry name" value="BAG"/>
    <property type="match status" value="1"/>
</dbReference>
<sequence>MPRDILLSFLCIFVLTYGMFGLILNSFKRGSILMLQVITFILKFDYQGFPNTLLVFIMTGDVKKLLAHKTGLKPEEQRLFFEGKEKENEEHLHVEGVKDKSKLLLLEDAASKERKLEEIRKHDEMLKASEAVAGVRAEVDKLSERVSALEVAVDGGTRVSDKEFVMSTELLMRQLLKLDGIEAEGEAKLQRKHEVRRVQNFVDTLDSLKARNSNPFSNIGKAVSVTTQWETFHSGMGSLNAPTKTSSSTNVTQHWEQFD</sequence>
<keyword evidence="3" id="KW-0472">Membrane</keyword>
<evidence type="ECO:0000256" key="3">
    <source>
        <dbReference type="SAM" id="Phobius"/>
    </source>
</evidence>
<gene>
    <name evidence="7" type="primary">LOC113862700</name>
</gene>
<reference evidence="7" key="2">
    <citation type="submission" date="2025-08" db="UniProtKB">
        <authorList>
            <consortium name="RefSeq"/>
        </authorList>
    </citation>
    <scope>IDENTIFICATION</scope>
    <source>
        <tissue evidence="7">Young leaves</tissue>
    </source>
</reference>
<evidence type="ECO:0000313" key="6">
    <source>
        <dbReference type="Proteomes" id="UP000694853"/>
    </source>
</evidence>
<dbReference type="SUPFAM" id="SSF54236">
    <property type="entry name" value="Ubiquitin-like"/>
    <property type="match status" value="1"/>
</dbReference>
<dbReference type="GO" id="GO:0050821">
    <property type="term" value="P:protein stabilization"/>
    <property type="evidence" value="ECO:0007669"/>
    <property type="project" value="TreeGrafter"/>
</dbReference>
<feature type="domain" description="Ubiquitin-like" evidence="4">
    <location>
        <begin position="61"/>
        <end position="106"/>
    </location>
</feature>
<dbReference type="GO" id="GO:0000774">
    <property type="term" value="F:adenyl-nucleotide exchange factor activity"/>
    <property type="evidence" value="ECO:0007669"/>
    <property type="project" value="TreeGrafter"/>
</dbReference>